<evidence type="ECO:0000313" key="3">
    <source>
        <dbReference type="Proteomes" id="UP001189429"/>
    </source>
</evidence>
<keyword evidence="3" id="KW-1185">Reference proteome</keyword>
<reference evidence="2" key="1">
    <citation type="submission" date="2023-10" db="EMBL/GenBank/DDBJ databases">
        <authorList>
            <person name="Chen Y."/>
            <person name="Shah S."/>
            <person name="Dougan E. K."/>
            <person name="Thang M."/>
            <person name="Chan C."/>
        </authorList>
    </citation>
    <scope>NUCLEOTIDE SEQUENCE [LARGE SCALE GENOMIC DNA]</scope>
</reference>
<dbReference type="EMBL" id="CAUYUJ010020558">
    <property type="protein sequence ID" value="CAK0899163.1"/>
    <property type="molecule type" value="Genomic_DNA"/>
</dbReference>
<feature type="non-terminal residue" evidence="2">
    <location>
        <position position="63"/>
    </location>
</feature>
<organism evidence="2 3">
    <name type="scientific">Prorocentrum cordatum</name>
    <dbReference type="NCBI Taxonomy" id="2364126"/>
    <lineage>
        <taxon>Eukaryota</taxon>
        <taxon>Sar</taxon>
        <taxon>Alveolata</taxon>
        <taxon>Dinophyceae</taxon>
        <taxon>Prorocentrales</taxon>
        <taxon>Prorocentraceae</taxon>
        <taxon>Prorocentrum</taxon>
    </lineage>
</organism>
<feature type="non-terminal residue" evidence="2">
    <location>
        <position position="1"/>
    </location>
</feature>
<proteinExistence type="predicted"/>
<dbReference type="Proteomes" id="UP001189429">
    <property type="component" value="Unassembled WGS sequence"/>
</dbReference>
<protein>
    <submittedName>
        <fullName evidence="2">Uncharacterized protein</fullName>
    </submittedName>
</protein>
<evidence type="ECO:0000256" key="1">
    <source>
        <dbReference type="SAM" id="MobiDB-lite"/>
    </source>
</evidence>
<accession>A0ABN9XHF7</accession>
<comment type="caution">
    <text evidence="2">The sequence shown here is derived from an EMBL/GenBank/DDBJ whole genome shotgun (WGS) entry which is preliminary data.</text>
</comment>
<evidence type="ECO:0000313" key="2">
    <source>
        <dbReference type="EMBL" id="CAK0899163.1"/>
    </source>
</evidence>
<feature type="region of interest" description="Disordered" evidence="1">
    <location>
        <begin position="1"/>
        <end position="42"/>
    </location>
</feature>
<sequence>ASRVLRQRPAGRAPARRCRGAAGPSRGSARRAGRTARGPRAPRWWRARWRRCRGSWRHSRRGA</sequence>
<name>A0ABN9XHF7_9DINO</name>
<gene>
    <name evidence="2" type="ORF">PCOR1329_LOCUS76744</name>
</gene>